<accession>X1CHP4</accession>
<feature type="non-terminal residue" evidence="1">
    <location>
        <position position="128"/>
    </location>
</feature>
<protein>
    <recommendedName>
        <fullName evidence="2">LamG-like jellyroll fold domain-containing protein</fullName>
    </recommendedName>
</protein>
<sequence length="128" mass="14422">QSGLIYFNNVDNTNTHYPYTNGDIYVSILRESDRFQLADGGFDKTVWHHIVITSKPGANNWIMYRNGNSIGDMTGNDTLEISISPTIGKSEGNYFLNGTIDEVMIFNTSLTATQILELYNNQSARFIE</sequence>
<dbReference type="Pfam" id="PF13385">
    <property type="entry name" value="Laminin_G_3"/>
    <property type="match status" value="1"/>
</dbReference>
<feature type="non-terminal residue" evidence="1">
    <location>
        <position position="1"/>
    </location>
</feature>
<dbReference type="InterPro" id="IPR013320">
    <property type="entry name" value="ConA-like_dom_sf"/>
</dbReference>
<dbReference type="Gene3D" id="2.60.120.200">
    <property type="match status" value="1"/>
</dbReference>
<organism evidence="1">
    <name type="scientific">marine sediment metagenome</name>
    <dbReference type="NCBI Taxonomy" id="412755"/>
    <lineage>
        <taxon>unclassified sequences</taxon>
        <taxon>metagenomes</taxon>
        <taxon>ecological metagenomes</taxon>
    </lineage>
</organism>
<name>X1CHP4_9ZZZZ</name>
<dbReference type="AlphaFoldDB" id="X1CHP4"/>
<comment type="caution">
    <text evidence="1">The sequence shown here is derived from an EMBL/GenBank/DDBJ whole genome shotgun (WGS) entry which is preliminary data.</text>
</comment>
<proteinExistence type="predicted"/>
<dbReference type="SUPFAM" id="SSF49899">
    <property type="entry name" value="Concanavalin A-like lectins/glucanases"/>
    <property type="match status" value="1"/>
</dbReference>
<gene>
    <name evidence="1" type="ORF">S01H4_64149</name>
</gene>
<reference evidence="1" key="1">
    <citation type="journal article" date="2014" name="Front. Microbiol.">
        <title>High frequency of phylogenetically diverse reductive dehalogenase-homologous genes in deep subseafloor sedimentary metagenomes.</title>
        <authorList>
            <person name="Kawai M."/>
            <person name="Futagami T."/>
            <person name="Toyoda A."/>
            <person name="Takaki Y."/>
            <person name="Nishi S."/>
            <person name="Hori S."/>
            <person name="Arai W."/>
            <person name="Tsubouchi T."/>
            <person name="Morono Y."/>
            <person name="Uchiyama I."/>
            <person name="Ito T."/>
            <person name="Fujiyama A."/>
            <person name="Inagaki F."/>
            <person name="Takami H."/>
        </authorList>
    </citation>
    <scope>NUCLEOTIDE SEQUENCE</scope>
    <source>
        <strain evidence="1">Expedition CK06-06</strain>
    </source>
</reference>
<dbReference type="EMBL" id="BART01038814">
    <property type="protein sequence ID" value="GAH07836.1"/>
    <property type="molecule type" value="Genomic_DNA"/>
</dbReference>
<evidence type="ECO:0008006" key="2">
    <source>
        <dbReference type="Google" id="ProtNLM"/>
    </source>
</evidence>
<evidence type="ECO:0000313" key="1">
    <source>
        <dbReference type="EMBL" id="GAH07836.1"/>
    </source>
</evidence>